<comment type="caution">
    <text evidence="1">The sequence shown here is derived from an EMBL/GenBank/DDBJ whole genome shotgun (WGS) entry which is preliminary data.</text>
</comment>
<proteinExistence type="predicted"/>
<keyword evidence="2" id="KW-1185">Reference proteome</keyword>
<evidence type="ECO:0000313" key="1">
    <source>
        <dbReference type="EMBL" id="GMH69781.1"/>
    </source>
</evidence>
<sequence length="304" mass="34011">MIQVHFKVAAAVDGELRDVIDTSVKFSRSSVSVSSTLLPISCYATLSLALTHTKFPTHAKWRRAQRYVVEVVGIGNPRRSFSNAVLFERVQYKRRVKKLNMKIVTPLRFPTSTPSTSSPPGWGNRASYFALSCLANRLVSILDSTTTFQILKTTSLPNLYKTVSFTSLIDAENEIKNKTISKAGPMAIIECIAYGSLKISDSPNGSKIHSTKLYVKGIKKKLPRKFVRPKWKLNTLDSSEGPRCTSKVVQANQPSSKFKNNVSQFGYVNRDASDSALNGKVEFLVNERGHLKVRKEDFSFPKWE</sequence>
<accession>A0A9W7AFR4</accession>
<gene>
    <name evidence="1" type="ORF">TrLO_g4971</name>
</gene>
<dbReference type="EMBL" id="BRXW01000610">
    <property type="protein sequence ID" value="GMH69781.1"/>
    <property type="molecule type" value="Genomic_DNA"/>
</dbReference>
<evidence type="ECO:0000313" key="2">
    <source>
        <dbReference type="Proteomes" id="UP001165122"/>
    </source>
</evidence>
<organism evidence="1 2">
    <name type="scientific">Triparma laevis f. longispina</name>
    <dbReference type="NCBI Taxonomy" id="1714387"/>
    <lineage>
        <taxon>Eukaryota</taxon>
        <taxon>Sar</taxon>
        <taxon>Stramenopiles</taxon>
        <taxon>Ochrophyta</taxon>
        <taxon>Bolidophyceae</taxon>
        <taxon>Parmales</taxon>
        <taxon>Triparmaceae</taxon>
        <taxon>Triparma</taxon>
    </lineage>
</organism>
<name>A0A9W7AFR4_9STRA</name>
<reference evidence="2" key="1">
    <citation type="journal article" date="2023" name="Commun. Biol.">
        <title>Genome analysis of Parmales, the sister group of diatoms, reveals the evolutionary specialization of diatoms from phago-mixotrophs to photoautotrophs.</title>
        <authorList>
            <person name="Ban H."/>
            <person name="Sato S."/>
            <person name="Yoshikawa S."/>
            <person name="Yamada K."/>
            <person name="Nakamura Y."/>
            <person name="Ichinomiya M."/>
            <person name="Sato N."/>
            <person name="Blanc-Mathieu R."/>
            <person name="Endo H."/>
            <person name="Kuwata A."/>
            <person name="Ogata H."/>
        </authorList>
    </citation>
    <scope>NUCLEOTIDE SEQUENCE [LARGE SCALE GENOMIC DNA]</scope>
    <source>
        <strain evidence="2">NIES 3700</strain>
    </source>
</reference>
<dbReference type="Proteomes" id="UP001165122">
    <property type="component" value="Unassembled WGS sequence"/>
</dbReference>
<dbReference type="AlphaFoldDB" id="A0A9W7AFR4"/>
<protein>
    <submittedName>
        <fullName evidence="1">Uncharacterized protein</fullName>
    </submittedName>
</protein>